<dbReference type="InterPro" id="IPR045168">
    <property type="entry name" value="YTH_prot"/>
</dbReference>
<evidence type="ECO:0000256" key="2">
    <source>
        <dbReference type="SAM" id="MobiDB-lite"/>
    </source>
</evidence>
<evidence type="ECO:0000313" key="4">
    <source>
        <dbReference type="EMBL" id="ONI36276.1"/>
    </source>
</evidence>
<accession>A0A251RJY9</accession>
<feature type="region of interest" description="Disordered" evidence="2">
    <location>
        <begin position="279"/>
        <end position="313"/>
    </location>
</feature>
<dbReference type="Gene3D" id="3.10.590.10">
    <property type="entry name" value="ph1033 like domains"/>
    <property type="match status" value="1"/>
</dbReference>
<comment type="similarity">
    <text evidence="1">Belongs to the YTHDF family.</text>
</comment>
<dbReference type="SMR" id="A0A251RJY9"/>
<reference evidence="4 5" key="1">
    <citation type="journal article" date="2013" name="Nat. Genet.">
        <title>The high-quality draft genome of peach (Prunus persica) identifies unique patterns of genetic diversity, domestication and genome evolution.</title>
        <authorList>
            <consortium name="International Peach Genome Initiative"/>
            <person name="Verde I."/>
            <person name="Abbott A.G."/>
            <person name="Scalabrin S."/>
            <person name="Jung S."/>
            <person name="Shu S."/>
            <person name="Marroni F."/>
            <person name="Zhebentyayeva T."/>
            <person name="Dettori M.T."/>
            <person name="Grimwood J."/>
            <person name="Cattonaro F."/>
            <person name="Zuccolo A."/>
            <person name="Rossini L."/>
            <person name="Jenkins J."/>
            <person name="Vendramin E."/>
            <person name="Meisel L.A."/>
            <person name="Decroocq V."/>
            <person name="Sosinski B."/>
            <person name="Prochnik S."/>
            <person name="Mitros T."/>
            <person name="Policriti A."/>
            <person name="Cipriani G."/>
            <person name="Dondini L."/>
            <person name="Ficklin S."/>
            <person name="Goodstein D.M."/>
            <person name="Xuan P."/>
            <person name="Del Fabbro C."/>
            <person name="Aramini V."/>
            <person name="Copetti D."/>
            <person name="Gonzalez S."/>
            <person name="Horner D.S."/>
            <person name="Falchi R."/>
            <person name="Lucas S."/>
            <person name="Mica E."/>
            <person name="Maldonado J."/>
            <person name="Lazzari B."/>
            <person name="Bielenberg D."/>
            <person name="Pirona R."/>
            <person name="Miculan M."/>
            <person name="Barakat A."/>
            <person name="Testolin R."/>
            <person name="Stella A."/>
            <person name="Tartarini S."/>
            <person name="Tonutti P."/>
            <person name="Arus P."/>
            <person name="Orellana A."/>
            <person name="Wells C."/>
            <person name="Main D."/>
            <person name="Vizzotto G."/>
            <person name="Silva H."/>
            <person name="Salamini F."/>
            <person name="Schmutz J."/>
            <person name="Morgante M."/>
            <person name="Rokhsar D.S."/>
        </authorList>
    </citation>
    <scope>NUCLEOTIDE SEQUENCE [LARGE SCALE GENOMIC DNA]</scope>
    <source>
        <strain evidence="5">cv. Nemared</strain>
    </source>
</reference>
<dbReference type="Proteomes" id="UP000006882">
    <property type="component" value="Chromosome G1"/>
</dbReference>
<keyword evidence="5" id="KW-1185">Reference proteome</keyword>
<feature type="domain" description="YTH" evidence="3">
    <location>
        <begin position="342"/>
        <end position="483"/>
    </location>
</feature>
<dbReference type="PANTHER" id="PTHR12357">
    <property type="entry name" value="YTH YT521-B HOMOLOGY DOMAIN-CONTAINING"/>
    <property type="match status" value="1"/>
</dbReference>
<feature type="compositionally biased region" description="Basic and acidic residues" evidence="2">
    <location>
        <begin position="279"/>
        <end position="292"/>
    </location>
</feature>
<organism evidence="4 5">
    <name type="scientific">Prunus persica</name>
    <name type="common">Peach</name>
    <name type="synonym">Amygdalus persica</name>
    <dbReference type="NCBI Taxonomy" id="3760"/>
    <lineage>
        <taxon>Eukaryota</taxon>
        <taxon>Viridiplantae</taxon>
        <taxon>Streptophyta</taxon>
        <taxon>Embryophyta</taxon>
        <taxon>Tracheophyta</taxon>
        <taxon>Spermatophyta</taxon>
        <taxon>Magnoliopsida</taxon>
        <taxon>eudicotyledons</taxon>
        <taxon>Gunneridae</taxon>
        <taxon>Pentapetalae</taxon>
        <taxon>rosids</taxon>
        <taxon>fabids</taxon>
        <taxon>Rosales</taxon>
        <taxon>Rosaceae</taxon>
        <taxon>Amygdaloideae</taxon>
        <taxon>Amygdaleae</taxon>
        <taxon>Prunus</taxon>
    </lineage>
</organism>
<dbReference type="EMBL" id="CM007651">
    <property type="protein sequence ID" value="ONI36276.1"/>
    <property type="molecule type" value="Genomic_DNA"/>
</dbReference>
<dbReference type="GO" id="GO:1990247">
    <property type="term" value="F:N6-methyladenosine-containing RNA reader activity"/>
    <property type="evidence" value="ECO:0007669"/>
    <property type="project" value="UniProtKB-UniRule"/>
</dbReference>
<dbReference type="OrthoDB" id="306690at2759"/>
<protein>
    <recommendedName>
        <fullName evidence="1">YTH domain-containing family protein</fullName>
    </recommendedName>
</protein>
<dbReference type="GO" id="GO:0061157">
    <property type="term" value="P:mRNA destabilization"/>
    <property type="evidence" value="ECO:0000318"/>
    <property type="project" value="GO_Central"/>
</dbReference>
<dbReference type="CDD" id="cd21134">
    <property type="entry name" value="YTH"/>
    <property type="match status" value="1"/>
</dbReference>
<dbReference type="GO" id="GO:0005737">
    <property type="term" value="C:cytoplasm"/>
    <property type="evidence" value="ECO:0000318"/>
    <property type="project" value="GO_Central"/>
</dbReference>
<dbReference type="GO" id="GO:0003729">
    <property type="term" value="F:mRNA binding"/>
    <property type="evidence" value="ECO:0000318"/>
    <property type="project" value="GO_Central"/>
</dbReference>
<evidence type="ECO:0000313" key="5">
    <source>
        <dbReference type="Proteomes" id="UP000006882"/>
    </source>
</evidence>
<dbReference type="PROSITE" id="PS50882">
    <property type="entry name" value="YTH"/>
    <property type="match status" value="1"/>
</dbReference>
<gene>
    <name evidence="4" type="ORF">PRUPE_1G579100</name>
</gene>
<dbReference type="Gramene" id="ONI36276">
    <property type="protein sequence ID" value="ONI36276"/>
    <property type="gene ID" value="PRUPE_1G579100"/>
</dbReference>
<feature type="compositionally biased region" description="Basic and acidic residues" evidence="2">
    <location>
        <begin position="1"/>
        <end position="11"/>
    </location>
</feature>
<dbReference type="AlphaFoldDB" id="A0A251RJY9"/>
<evidence type="ECO:0000259" key="3">
    <source>
        <dbReference type="PROSITE" id="PS50882"/>
    </source>
</evidence>
<dbReference type="Pfam" id="PF04146">
    <property type="entry name" value="YTH"/>
    <property type="match status" value="1"/>
</dbReference>
<feature type="region of interest" description="Disordered" evidence="2">
    <location>
        <begin position="1"/>
        <end position="20"/>
    </location>
</feature>
<dbReference type="InterPro" id="IPR007275">
    <property type="entry name" value="YTH_domain"/>
</dbReference>
<name>A0A251RJY9_PRUPE</name>
<keyword evidence="1" id="KW-0694">RNA-binding</keyword>
<dbReference type="PANTHER" id="PTHR12357:SF95">
    <property type="entry name" value="YTH DOMAIN-CONTAINING FAMILY PROTEIN"/>
    <property type="match status" value="1"/>
</dbReference>
<dbReference type="STRING" id="3760.A0A251RJY9"/>
<sequence>MAGEKKIEKGEPISTVLTADSVTGLSQQEVVSGKDGIPSDPIPSMSSLLDSNSSIKGETDQDSVGEHGVYYQPTSCYNYYYPAGYNGSFTQMDDHGYLHANNQHTGVQSDNGSMVYYLPGYNPYAPGTLMGIDGQGVGQQQYFPSSGYMQPPVSYGSEAAPCYSWDTTFVGDVSTAANSGFGNVKVGPGSAALSKSGGFISTKTNGNLHSRFSKSLPHTQPFKSLNKVSHLGNDFSAGLLKGYNPAGRFSSFANQKYGLFPPNGHMNYKSNARILNGNDRFKSRENYNRNEDFESSTELTRGPRSRNKSAPLDSAIEKEELSFTVHRDQYNLPDFQTDYEKAKFYVIKSYSEDDVHKSIKYDVWASTPNGNKKLDASFRDAESKSRETGTQCPIFLFFSVNGSGQFIGLAEMAGQVDFNKDMDFWQVDKWSGFFPVKWHVIKDIPNTQLRHIILENNDNRPVTFTRDTQEIGLKQGLEMLNIFKSYTAKTSLLDDFIFYEDREKSLKAKRSSKPATLKMETYDNNDITKHINSGGRNVDDESAGIRMASDRASLISLTKNLSLNGCP</sequence>
<comment type="function">
    <text evidence="1">Specifically recognizes and binds N6-methyladenosine (m6A)-containing RNAs, and regulates mRNA stability. M6A is a modification present at internal sites of mRNAs and some non-coding RNAs and plays a role in mRNA stability and processing.</text>
</comment>
<evidence type="ECO:0000256" key="1">
    <source>
        <dbReference type="RuleBase" id="RU369095"/>
    </source>
</evidence>
<proteinExistence type="inferred from homology"/>